<comment type="caution">
    <text evidence="5">The sequence shown here is derived from an EMBL/GenBank/DDBJ whole genome shotgun (WGS) entry which is preliminary data.</text>
</comment>
<comment type="similarity">
    <text evidence="1">Belongs to the class IV-like SAM-binding methyltransferase superfamily. RNA methyltransferase TrmH family.</text>
</comment>
<dbReference type="SUPFAM" id="SSF75217">
    <property type="entry name" value="alpha/beta knot"/>
    <property type="match status" value="1"/>
</dbReference>
<dbReference type="InterPro" id="IPR029064">
    <property type="entry name" value="Ribosomal_eL30-like_sf"/>
</dbReference>
<dbReference type="GO" id="GO:0006396">
    <property type="term" value="P:RNA processing"/>
    <property type="evidence" value="ECO:0007669"/>
    <property type="project" value="InterPro"/>
</dbReference>
<organism evidence="5 6">
    <name type="scientific">Lactococcus fujiensis JCM 16395</name>
    <dbReference type="NCBI Taxonomy" id="1291764"/>
    <lineage>
        <taxon>Bacteria</taxon>
        <taxon>Bacillati</taxon>
        <taxon>Bacillota</taxon>
        <taxon>Bacilli</taxon>
        <taxon>Lactobacillales</taxon>
        <taxon>Streptococcaceae</taxon>
        <taxon>Lactococcus</taxon>
    </lineage>
</organism>
<dbReference type="Pfam" id="PF22435">
    <property type="entry name" value="MRM3-like_sub_bind"/>
    <property type="match status" value="1"/>
</dbReference>
<reference evidence="5 6" key="1">
    <citation type="submission" date="2014-12" db="EMBL/GenBank/DDBJ databases">
        <title>Draft genome sequences of 10 type strains of Lactococcus.</title>
        <authorList>
            <person name="Sun Z."/>
            <person name="Zhong Z."/>
            <person name="Liu W."/>
            <person name="Zhang W."/>
            <person name="Zhang H."/>
        </authorList>
    </citation>
    <scope>NUCLEOTIDE SEQUENCE [LARGE SCALE GENOMIC DNA]</scope>
    <source>
        <strain evidence="5 6">JCM 16395</strain>
    </source>
</reference>
<evidence type="ECO:0000313" key="5">
    <source>
        <dbReference type="EMBL" id="PCS01250.1"/>
    </source>
</evidence>
<keyword evidence="2 5" id="KW-0489">Methyltransferase</keyword>
<dbReference type="Gene3D" id="3.40.1280.10">
    <property type="match status" value="1"/>
</dbReference>
<dbReference type="InterPro" id="IPR013123">
    <property type="entry name" value="SpoU_subst-bd"/>
</dbReference>
<evidence type="ECO:0000259" key="4">
    <source>
        <dbReference type="SMART" id="SM00967"/>
    </source>
</evidence>
<dbReference type="Gene3D" id="3.30.1330.30">
    <property type="match status" value="1"/>
</dbReference>
<dbReference type="PANTHER" id="PTHR43191:SF2">
    <property type="entry name" value="RRNA METHYLTRANSFERASE 3, MITOCHONDRIAL"/>
    <property type="match status" value="1"/>
</dbReference>
<keyword evidence="3 5" id="KW-0808">Transferase</keyword>
<accession>A0A2A5RP67</accession>
<dbReference type="GO" id="GO:0005737">
    <property type="term" value="C:cytoplasm"/>
    <property type="evidence" value="ECO:0007669"/>
    <property type="project" value="UniProtKB-ARBA"/>
</dbReference>
<evidence type="ECO:0000313" key="6">
    <source>
        <dbReference type="Proteomes" id="UP000218181"/>
    </source>
</evidence>
<keyword evidence="6" id="KW-1185">Reference proteome</keyword>
<dbReference type="CDD" id="cd18095">
    <property type="entry name" value="SpoU-like_rRNA-MTase"/>
    <property type="match status" value="1"/>
</dbReference>
<dbReference type="EMBL" id="JXJU01000001">
    <property type="protein sequence ID" value="PCS01250.1"/>
    <property type="molecule type" value="Genomic_DNA"/>
</dbReference>
<dbReference type="SMART" id="SM00967">
    <property type="entry name" value="SpoU_sub_bind"/>
    <property type="match status" value="1"/>
</dbReference>
<dbReference type="PANTHER" id="PTHR43191">
    <property type="entry name" value="RRNA METHYLTRANSFERASE 3"/>
    <property type="match status" value="1"/>
</dbReference>
<dbReference type="SUPFAM" id="SSF55315">
    <property type="entry name" value="L30e-like"/>
    <property type="match status" value="1"/>
</dbReference>
<protein>
    <submittedName>
        <fullName evidence="5">23S rRNA methyltransferase</fullName>
    </submittedName>
</protein>
<dbReference type="Pfam" id="PF00588">
    <property type="entry name" value="SpoU_methylase"/>
    <property type="match status" value="1"/>
</dbReference>
<dbReference type="OrthoDB" id="9785673at2"/>
<dbReference type="RefSeq" id="WP_096816777.1">
    <property type="nucleotide sequence ID" value="NZ_JXJU01000001.1"/>
</dbReference>
<feature type="domain" description="RNA 2-O ribose methyltransferase substrate binding" evidence="4">
    <location>
        <begin position="31"/>
        <end position="97"/>
    </location>
</feature>
<dbReference type="AlphaFoldDB" id="A0A2A5RP67"/>
<dbReference type="GO" id="GO:0032259">
    <property type="term" value="P:methylation"/>
    <property type="evidence" value="ECO:0007669"/>
    <property type="project" value="UniProtKB-KW"/>
</dbReference>
<dbReference type="STRING" id="1291764.GCA_001311235_00609"/>
<dbReference type="InterPro" id="IPR029026">
    <property type="entry name" value="tRNA_m1G_MTases_N"/>
</dbReference>
<dbReference type="InterPro" id="IPR051259">
    <property type="entry name" value="rRNA_Methyltransferase"/>
</dbReference>
<sequence length="245" mass="26807">MEIITSRENKKIKESRKLLSRKARKQTGKYLIEGFHLLTEAVKAEVEILDVFVTADKVEKIPASVKYTLVSDEVLKTLTETGSPQGLVAVVKQSENIKISFQKVLVLENVQDPGNVGTMIRTADAAGYDAVFTSSDTADIYSPKVMRSMQGSNFHLPIFDGIEAALLYDDLKTSGLEILVTTLSDQSVSYKKVQSERFALVMGNEGNGVSEMAIEKADQMVHIDMPGQAESLNVAIAAGILMFTI</sequence>
<dbReference type="GO" id="GO:0008173">
    <property type="term" value="F:RNA methyltransferase activity"/>
    <property type="evidence" value="ECO:0007669"/>
    <property type="project" value="InterPro"/>
</dbReference>
<gene>
    <name evidence="5" type="ORF">RT41_GL000014</name>
</gene>
<dbReference type="InterPro" id="IPR029028">
    <property type="entry name" value="Alpha/beta_knot_MTases"/>
</dbReference>
<dbReference type="InterPro" id="IPR053888">
    <property type="entry name" value="MRM3-like_sub_bind"/>
</dbReference>
<name>A0A2A5RP67_9LACT</name>
<evidence type="ECO:0000256" key="3">
    <source>
        <dbReference type="ARBA" id="ARBA00022679"/>
    </source>
</evidence>
<evidence type="ECO:0000256" key="2">
    <source>
        <dbReference type="ARBA" id="ARBA00022603"/>
    </source>
</evidence>
<evidence type="ECO:0000256" key="1">
    <source>
        <dbReference type="ARBA" id="ARBA00007228"/>
    </source>
</evidence>
<dbReference type="GO" id="GO:0003723">
    <property type="term" value="F:RNA binding"/>
    <property type="evidence" value="ECO:0007669"/>
    <property type="project" value="InterPro"/>
</dbReference>
<dbReference type="Proteomes" id="UP000218181">
    <property type="component" value="Unassembled WGS sequence"/>
</dbReference>
<dbReference type="InterPro" id="IPR001537">
    <property type="entry name" value="SpoU_MeTrfase"/>
</dbReference>
<proteinExistence type="inferred from homology"/>